<feature type="transmembrane region" description="Helical" evidence="1">
    <location>
        <begin position="12"/>
        <end position="30"/>
    </location>
</feature>
<keyword evidence="3" id="KW-1185">Reference proteome</keyword>
<comment type="caution">
    <text evidence="2">The sequence shown here is derived from an EMBL/GenBank/DDBJ whole genome shotgun (WGS) entry which is preliminary data.</text>
</comment>
<gene>
    <name evidence="2" type="ORF">FHT02_004044</name>
</gene>
<organism evidence="2 3">
    <name type="scientific">Sphingomonas xinjiangensis</name>
    <dbReference type="NCBI Taxonomy" id="643568"/>
    <lineage>
        <taxon>Bacteria</taxon>
        <taxon>Pseudomonadati</taxon>
        <taxon>Pseudomonadota</taxon>
        <taxon>Alphaproteobacteria</taxon>
        <taxon>Sphingomonadales</taxon>
        <taxon>Sphingomonadaceae</taxon>
        <taxon>Sphingomonas</taxon>
    </lineage>
</organism>
<dbReference type="EMBL" id="JACIJF010000025">
    <property type="protein sequence ID" value="MBB5712783.1"/>
    <property type="molecule type" value="Genomic_DNA"/>
</dbReference>
<protein>
    <submittedName>
        <fullName evidence="2">Uncharacterized protein</fullName>
    </submittedName>
</protein>
<keyword evidence="1" id="KW-0472">Membrane</keyword>
<name>A0A840YT20_9SPHN</name>
<sequence>MHDAATREMIAYGLIGLILILVLTGGGIGWQRHRRTKLRRRGIKRHGH</sequence>
<accession>A0A840YT20</accession>
<dbReference type="AlphaFoldDB" id="A0A840YT20"/>
<keyword evidence="1" id="KW-0812">Transmembrane</keyword>
<dbReference type="Proteomes" id="UP000527143">
    <property type="component" value="Unassembled WGS sequence"/>
</dbReference>
<proteinExistence type="predicted"/>
<evidence type="ECO:0000313" key="2">
    <source>
        <dbReference type="EMBL" id="MBB5712783.1"/>
    </source>
</evidence>
<evidence type="ECO:0000313" key="3">
    <source>
        <dbReference type="Proteomes" id="UP000527143"/>
    </source>
</evidence>
<keyword evidence="1" id="KW-1133">Transmembrane helix</keyword>
<reference evidence="2 3" key="1">
    <citation type="submission" date="2020-08" db="EMBL/GenBank/DDBJ databases">
        <title>Genomic Encyclopedia of Type Strains, Phase IV (KMG-IV): sequencing the most valuable type-strain genomes for metagenomic binning, comparative biology and taxonomic classification.</title>
        <authorList>
            <person name="Goeker M."/>
        </authorList>
    </citation>
    <scope>NUCLEOTIDE SEQUENCE [LARGE SCALE GENOMIC DNA]</scope>
    <source>
        <strain evidence="2 3">DSM 26736</strain>
    </source>
</reference>
<evidence type="ECO:0000256" key="1">
    <source>
        <dbReference type="SAM" id="Phobius"/>
    </source>
</evidence>